<dbReference type="SUPFAM" id="SSF49764">
    <property type="entry name" value="HSP20-like chaperones"/>
    <property type="match status" value="1"/>
</dbReference>
<proteinExistence type="predicted"/>
<gene>
    <name evidence="1" type="ORF">JI741_28170</name>
</gene>
<dbReference type="Gene3D" id="2.60.40.790">
    <property type="match status" value="1"/>
</dbReference>
<comment type="caution">
    <text evidence="1">The sequence shown here is derived from an EMBL/GenBank/DDBJ whole genome shotgun (WGS) entry which is preliminary data.</text>
</comment>
<dbReference type="CDD" id="cd00298">
    <property type="entry name" value="ACD_sHsps_p23-like"/>
    <property type="match status" value="1"/>
</dbReference>
<sequence length="126" mass="14596">MKREHYLELLTSVDVMNALNGGRTEPVINVKKHDNFKEMRVKVPGIDPETIQIEVNNNTVSVYYVRSFTSFEKDLQLPHTVYNEPQPYFVDVTNIHAHVEGRELVVEFPFNHLASGYHKNIPTTEE</sequence>
<protein>
    <submittedName>
        <fullName evidence="1">Hsp20/alpha crystallin family protein</fullName>
    </submittedName>
</protein>
<reference evidence="1 2" key="1">
    <citation type="submission" date="2021-01" db="EMBL/GenBank/DDBJ databases">
        <title>Chryseolinea sp. Jin1 Genome sequencing and assembly.</title>
        <authorList>
            <person name="Kim I."/>
        </authorList>
    </citation>
    <scope>NUCLEOTIDE SEQUENCE [LARGE SCALE GENOMIC DNA]</scope>
    <source>
        <strain evidence="1 2">Jin1</strain>
    </source>
</reference>
<dbReference type="Proteomes" id="UP000613030">
    <property type="component" value="Unassembled WGS sequence"/>
</dbReference>
<dbReference type="InterPro" id="IPR008978">
    <property type="entry name" value="HSP20-like_chaperone"/>
</dbReference>
<evidence type="ECO:0000313" key="1">
    <source>
        <dbReference type="EMBL" id="MBL0745139.1"/>
    </source>
</evidence>
<organism evidence="1 2">
    <name type="scientific">Chryseolinea lacunae</name>
    <dbReference type="NCBI Taxonomy" id="2801331"/>
    <lineage>
        <taxon>Bacteria</taxon>
        <taxon>Pseudomonadati</taxon>
        <taxon>Bacteroidota</taxon>
        <taxon>Cytophagia</taxon>
        <taxon>Cytophagales</taxon>
        <taxon>Fulvivirgaceae</taxon>
        <taxon>Chryseolinea</taxon>
    </lineage>
</organism>
<keyword evidence="2" id="KW-1185">Reference proteome</keyword>
<dbReference type="EMBL" id="JAERRB010000014">
    <property type="protein sequence ID" value="MBL0745139.1"/>
    <property type="molecule type" value="Genomic_DNA"/>
</dbReference>
<evidence type="ECO:0000313" key="2">
    <source>
        <dbReference type="Proteomes" id="UP000613030"/>
    </source>
</evidence>
<dbReference type="RefSeq" id="WP_202015391.1">
    <property type="nucleotide sequence ID" value="NZ_JAERRB010000014.1"/>
</dbReference>
<name>A0ABS1L0A3_9BACT</name>
<accession>A0ABS1L0A3</accession>